<organism evidence="1 2">
    <name type="scientific">Tsukamurella soli</name>
    <dbReference type="NCBI Taxonomy" id="644556"/>
    <lineage>
        <taxon>Bacteria</taxon>
        <taxon>Bacillati</taxon>
        <taxon>Actinomycetota</taxon>
        <taxon>Actinomycetes</taxon>
        <taxon>Mycobacteriales</taxon>
        <taxon>Tsukamurellaceae</taxon>
        <taxon>Tsukamurella</taxon>
    </lineage>
</organism>
<dbReference type="RefSeq" id="WP_345000001.1">
    <property type="nucleotide sequence ID" value="NZ_BAABFR010000098.1"/>
</dbReference>
<dbReference type="PANTHER" id="PTHR33221">
    <property type="entry name" value="WINGED HELIX-TURN-HELIX TRANSCRIPTIONAL REGULATOR, RRF2 FAMILY"/>
    <property type="match status" value="1"/>
</dbReference>
<sequence>MRMGEGVEWAAHVCVLLHWLEEGDITPVPVAQLAEAYDLPPAYLSKQLQALARIGITESLPGRHGGIRLARPAAVVTLMDVVAAIEGPGDAFACTEIRQRGPSEPGQPARDFTAPCGIAHAMRSAELAWRRELAATSIADLAAATPKSIADDVRRRFRRA</sequence>
<evidence type="ECO:0000313" key="1">
    <source>
        <dbReference type="EMBL" id="GAA4402489.1"/>
    </source>
</evidence>
<keyword evidence="2" id="KW-1185">Reference proteome</keyword>
<dbReference type="Gene3D" id="1.10.10.10">
    <property type="entry name" value="Winged helix-like DNA-binding domain superfamily/Winged helix DNA-binding domain"/>
    <property type="match status" value="1"/>
</dbReference>
<dbReference type="PROSITE" id="PS51197">
    <property type="entry name" value="HTH_RRF2_2"/>
    <property type="match status" value="1"/>
</dbReference>
<accession>A0ABP8KAK5</accession>
<reference evidence="2" key="1">
    <citation type="journal article" date="2019" name="Int. J. Syst. Evol. Microbiol.">
        <title>The Global Catalogue of Microorganisms (GCM) 10K type strain sequencing project: providing services to taxonomists for standard genome sequencing and annotation.</title>
        <authorList>
            <consortium name="The Broad Institute Genomics Platform"/>
            <consortium name="The Broad Institute Genome Sequencing Center for Infectious Disease"/>
            <person name="Wu L."/>
            <person name="Ma J."/>
        </authorList>
    </citation>
    <scope>NUCLEOTIDE SEQUENCE [LARGE SCALE GENOMIC DNA]</scope>
    <source>
        <strain evidence="2">JCM 17688</strain>
    </source>
</reference>
<dbReference type="PROSITE" id="PS01332">
    <property type="entry name" value="HTH_RRF2_1"/>
    <property type="match status" value="1"/>
</dbReference>
<dbReference type="InterPro" id="IPR030489">
    <property type="entry name" value="TR_Rrf2-type_CS"/>
</dbReference>
<dbReference type="InterPro" id="IPR000944">
    <property type="entry name" value="Tscrpt_reg_Rrf2"/>
</dbReference>
<dbReference type="PANTHER" id="PTHR33221:SF13">
    <property type="entry name" value="TRANSCRIPTIONAL REGULATOR-RELATED"/>
    <property type="match status" value="1"/>
</dbReference>
<name>A0ABP8KAK5_9ACTN</name>
<dbReference type="Proteomes" id="UP001500635">
    <property type="component" value="Unassembled WGS sequence"/>
</dbReference>
<dbReference type="NCBIfam" id="TIGR00738">
    <property type="entry name" value="rrf2_super"/>
    <property type="match status" value="1"/>
</dbReference>
<comment type="caution">
    <text evidence="1">The sequence shown here is derived from an EMBL/GenBank/DDBJ whole genome shotgun (WGS) entry which is preliminary data.</text>
</comment>
<gene>
    <name evidence="1" type="ORF">GCM10023147_43190</name>
</gene>
<dbReference type="Pfam" id="PF02082">
    <property type="entry name" value="Rrf2"/>
    <property type="match status" value="1"/>
</dbReference>
<proteinExistence type="predicted"/>
<dbReference type="EMBL" id="BAABFR010000098">
    <property type="protein sequence ID" value="GAA4402489.1"/>
    <property type="molecule type" value="Genomic_DNA"/>
</dbReference>
<dbReference type="InterPro" id="IPR036390">
    <property type="entry name" value="WH_DNA-bd_sf"/>
</dbReference>
<dbReference type="SUPFAM" id="SSF46785">
    <property type="entry name" value="Winged helix' DNA-binding domain"/>
    <property type="match status" value="1"/>
</dbReference>
<dbReference type="InterPro" id="IPR036388">
    <property type="entry name" value="WH-like_DNA-bd_sf"/>
</dbReference>
<protein>
    <submittedName>
        <fullName evidence="1">Rrf2 family transcriptional regulator</fullName>
    </submittedName>
</protein>
<evidence type="ECO:0000313" key="2">
    <source>
        <dbReference type="Proteomes" id="UP001500635"/>
    </source>
</evidence>